<protein>
    <submittedName>
        <fullName evidence="6">Mucin-3A-like</fullName>
    </submittedName>
</protein>
<dbReference type="InterPro" id="IPR036364">
    <property type="entry name" value="SEA_dom_sf"/>
</dbReference>
<dbReference type="InterPro" id="IPR052671">
    <property type="entry name" value="Acrosomal_SP-10-like"/>
</dbReference>
<evidence type="ECO:0000256" key="2">
    <source>
        <dbReference type="SAM" id="Phobius"/>
    </source>
</evidence>
<proteinExistence type="predicted"/>
<gene>
    <name evidence="6" type="primary">LOC109478931</name>
</gene>
<organism evidence="5 6">
    <name type="scientific">Branchiostoma belcheri</name>
    <name type="common">Amphioxus</name>
    <dbReference type="NCBI Taxonomy" id="7741"/>
    <lineage>
        <taxon>Eukaryota</taxon>
        <taxon>Metazoa</taxon>
        <taxon>Chordata</taxon>
        <taxon>Cephalochordata</taxon>
        <taxon>Leptocardii</taxon>
        <taxon>Amphioxiformes</taxon>
        <taxon>Branchiostomatidae</taxon>
        <taxon>Branchiostoma</taxon>
    </lineage>
</organism>
<accession>A0A6P4Z457</accession>
<dbReference type="OrthoDB" id="10066134at2759"/>
<dbReference type="RefSeq" id="XP_019636295.1">
    <property type="nucleotide sequence ID" value="XM_019780736.1"/>
</dbReference>
<feature type="signal peptide" evidence="3">
    <location>
        <begin position="1"/>
        <end position="30"/>
    </location>
</feature>
<feature type="compositionally biased region" description="Basic residues" evidence="1">
    <location>
        <begin position="531"/>
        <end position="540"/>
    </location>
</feature>
<feature type="transmembrane region" description="Helical" evidence="2">
    <location>
        <begin position="471"/>
        <end position="498"/>
    </location>
</feature>
<evidence type="ECO:0000256" key="1">
    <source>
        <dbReference type="SAM" id="MobiDB-lite"/>
    </source>
</evidence>
<dbReference type="KEGG" id="bbel:109478931"/>
<evidence type="ECO:0000313" key="5">
    <source>
        <dbReference type="Proteomes" id="UP000515135"/>
    </source>
</evidence>
<reference evidence="6" key="1">
    <citation type="submission" date="2025-08" db="UniProtKB">
        <authorList>
            <consortium name="RefSeq"/>
        </authorList>
    </citation>
    <scope>IDENTIFICATION</scope>
    <source>
        <tissue evidence="6">Gonad</tissue>
    </source>
</reference>
<keyword evidence="2" id="KW-1133">Transmembrane helix</keyword>
<dbReference type="PANTHER" id="PTHR17571:SF34">
    <property type="entry name" value="ACROSOMAL PROTEIN SP-10"/>
    <property type="match status" value="1"/>
</dbReference>
<keyword evidence="2" id="KW-0472">Membrane</keyword>
<feature type="region of interest" description="Disordered" evidence="1">
    <location>
        <begin position="520"/>
        <end position="549"/>
    </location>
</feature>
<feature type="chain" id="PRO_5028174762" evidence="3">
    <location>
        <begin position="31"/>
        <end position="654"/>
    </location>
</feature>
<feature type="region of interest" description="Disordered" evidence="1">
    <location>
        <begin position="597"/>
        <end position="617"/>
    </location>
</feature>
<dbReference type="PANTHER" id="PTHR17571">
    <property type="entry name" value="URINARY PROTEIN RUP /ACROSOMAL PROTEIN SP-10"/>
    <property type="match status" value="1"/>
</dbReference>
<dbReference type="AlphaFoldDB" id="A0A6P4Z457"/>
<dbReference type="Gene3D" id="3.30.70.960">
    <property type="entry name" value="SEA domain"/>
    <property type="match status" value="1"/>
</dbReference>
<dbReference type="GeneID" id="109478931"/>
<dbReference type="PROSITE" id="PS50024">
    <property type="entry name" value="SEA"/>
    <property type="match status" value="1"/>
</dbReference>
<sequence length="654" mass="69213">MLLLCGHLAKGAPLFFVVFSAFTTIPLVTAVTTEKPAITAITTETPYTSAITTEALATTAITTSTEVLATTAITTEATATTAITTEATGTTAITTEAPDTTAITTEATGTTAITTEATGTTAITTEATATTAITTETPATTAITTEAPATTAITTEATATTAITTEAPATATQATTAITTEAPTTTEINTETPTTTEINTETPTTTVINTETPTTTEINTETPTSAAIMTEAPTTTDINTEEPTTTVINSETPATTEMNTETPTTTAIMTEAPTSTTIMTEAPTTAKEPATVTTARRIIPYELVLGLPFQPEYSNRTTIEFMNLADTFRTAIFPIYINQPGYVDIRLIRFVPGSTVARFATIFNTTRSEADSIITQRAQEQLRELINNGALDTALNITNGNALRLAIFTDEEIQQILDDPSFCTLECGDGSYCHLSEKYPGRVISECVCEENRYEAGDGGCQIIPANTTHIVSALTGVLVVLAILFVIAIIAIGFLVVKLRRMSGKIALTDDVIGTEYATVGGGSSPVAPPRRRTKRTAPRHSYTPATSIGTAGQQAGIVNSGVVPKDTAPTRYSKNIEEESPYQALNPDTMEATTYTSLGEGNQRPKNESTYTSLSAEQAKDASLYQNVGRSDETAPEALEMAEYQDHVYLDL</sequence>
<dbReference type="Proteomes" id="UP000515135">
    <property type="component" value="Unplaced"/>
</dbReference>
<dbReference type="SUPFAM" id="SSF82671">
    <property type="entry name" value="SEA domain"/>
    <property type="match status" value="1"/>
</dbReference>
<dbReference type="InterPro" id="IPR000082">
    <property type="entry name" value="SEA_dom"/>
</dbReference>
<evidence type="ECO:0000313" key="6">
    <source>
        <dbReference type="RefSeq" id="XP_019636295.1"/>
    </source>
</evidence>
<keyword evidence="3" id="KW-0732">Signal</keyword>
<keyword evidence="2" id="KW-0812">Transmembrane</keyword>
<feature type="domain" description="SEA" evidence="4">
    <location>
        <begin position="289"/>
        <end position="410"/>
    </location>
</feature>
<evidence type="ECO:0000256" key="3">
    <source>
        <dbReference type="SAM" id="SignalP"/>
    </source>
</evidence>
<evidence type="ECO:0000259" key="4">
    <source>
        <dbReference type="PROSITE" id="PS50024"/>
    </source>
</evidence>
<name>A0A6P4Z457_BRABE</name>
<keyword evidence="5" id="KW-1185">Reference proteome</keyword>
<dbReference type="Pfam" id="PF01390">
    <property type="entry name" value="SEA"/>
    <property type="match status" value="1"/>
</dbReference>